<dbReference type="HOGENOM" id="CLU_003364_1_0_1"/>
<dbReference type="GO" id="GO:0003899">
    <property type="term" value="F:DNA-directed RNA polymerase activity"/>
    <property type="evidence" value="ECO:0007669"/>
    <property type="project" value="UniProtKB-EC"/>
</dbReference>
<feature type="compositionally biased region" description="Low complexity" evidence="13">
    <location>
        <begin position="303"/>
        <end position="314"/>
    </location>
</feature>
<feature type="compositionally biased region" description="Low complexity" evidence="13">
    <location>
        <begin position="520"/>
        <end position="537"/>
    </location>
</feature>
<dbReference type="InParanoid" id="W3XAW5"/>
<dbReference type="RefSeq" id="XP_007831838.1">
    <property type="nucleotide sequence ID" value="XM_007833647.1"/>
</dbReference>
<dbReference type="Pfam" id="PF14700">
    <property type="entry name" value="RPOL_N"/>
    <property type="match status" value="1"/>
</dbReference>
<proteinExistence type="inferred from homology"/>
<keyword evidence="16" id="KW-1185">Reference proteome</keyword>
<dbReference type="EC" id="2.7.7.6" evidence="4 12"/>
<dbReference type="Gene3D" id="1.10.150.20">
    <property type="entry name" value="5' to 3' exonuclease, C-terminal subdomain"/>
    <property type="match status" value="1"/>
</dbReference>
<evidence type="ECO:0000256" key="11">
    <source>
        <dbReference type="ARBA" id="ARBA00048552"/>
    </source>
</evidence>
<keyword evidence="10 12" id="KW-0804">Transcription</keyword>
<dbReference type="PROSITE" id="PS00489">
    <property type="entry name" value="RNA_POL_PHAGE_2"/>
    <property type="match status" value="1"/>
</dbReference>
<comment type="similarity">
    <text evidence="3 12">Belongs to the phage and mitochondrial RNA polymerase family.</text>
</comment>
<evidence type="ECO:0000256" key="7">
    <source>
        <dbReference type="ARBA" id="ARBA00022695"/>
    </source>
</evidence>
<comment type="subcellular location">
    <subcellularLocation>
        <location evidence="2">Mitochondrion</location>
    </subcellularLocation>
</comment>
<evidence type="ECO:0000256" key="8">
    <source>
        <dbReference type="ARBA" id="ARBA00022946"/>
    </source>
</evidence>
<dbReference type="InterPro" id="IPR046950">
    <property type="entry name" value="DNA-dir_Rpol_C_phage-type"/>
</dbReference>
<dbReference type="OMA" id="KWFEVDM"/>
<keyword evidence="9" id="KW-0496">Mitochondrion</keyword>
<keyword evidence="6 12" id="KW-0808">Transferase</keyword>
<feature type="domain" description="DNA-directed RNA polymerase N-terminal" evidence="14">
    <location>
        <begin position="362"/>
        <end position="692"/>
    </location>
</feature>
<dbReference type="SMART" id="SM01311">
    <property type="entry name" value="RPOL_N"/>
    <property type="match status" value="1"/>
</dbReference>
<dbReference type="PROSITE" id="PS00900">
    <property type="entry name" value="RNA_POL_PHAGE_1"/>
    <property type="match status" value="1"/>
</dbReference>
<evidence type="ECO:0000256" key="6">
    <source>
        <dbReference type="ARBA" id="ARBA00022679"/>
    </source>
</evidence>
<dbReference type="OrthoDB" id="276422at2759"/>
<accession>W3XAW5</accession>
<evidence type="ECO:0000256" key="10">
    <source>
        <dbReference type="ARBA" id="ARBA00023163"/>
    </source>
</evidence>
<keyword evidence="8" id="KW-0809">Transit peptide</keyword>
<dbReference type="InterPro" id="IPR037159">
    <property type="entry name" value="RNA_POL_N_sf"/>
</dbReference>
<dbReference type="InterPro" id="IPR024075">
    <property type="entry name" value="DNA-dir_RNA_pol_helix_hairp_sf"/>
</dbReference>
<protein>
    <recommendedName>
        <fullName evidence="4 12">DNA-directed RNA polymerase</fullName>
        <ecNumber evidence="4 12">2.7.7.6</ecNumber>
    </recommendedName>
</protein>
<dbReference type="KEGG" id="pfy:PFICI_05066"/>
<dbReference type="STRING" id="1229662.W3XAW5"/>
<organism evidence="15 16">
    <name type="scientific">Pestalotiopsis fici (strain W106-1 / CGMCC3.15140)</name>
    <dbReference type="NCBI Taxonomy" id="1229662"/>
    <lineage>
        <taxon>Eukaryota</taxon>
        <taxon>Fungi</taxon>
        <taxon>Dikarya</taxon>
        <taxon>Ascomycota</taxon>
        <taxon>Pezizomycotina</taxon>
        <taxon>Sordariomycetes</taxon>
        <taxon>Xylariomycetidae</taxon>
        <taxon>Amphisphaeriales</taxon>
        <taxon>Sporocadaceae</taxon>
        <taxon>Pestalotiopsis</taxon>
    </lineage>
</organism>
<evidence type="ECO:0000256" key="5">
    <source>
        <dbReference type="ARBA" id="ARBA00022478"/>
    </source>
</evidence>
<dbReference type="Gene3D" id="1.10.287.280">
    <property type="match status" value="1"/>
</dbReference>
<dbReference type="FunCoup" id="W3XAW5">
    <property type="interactions" value="266"/>
</dbReference>
<evidence type="ECO:0000313" key="16">
    <source>
        <dbReference type="Proteomes" id="UP000030651"/>
    </source>
</evidence>
<dbReference type="Gene3D" id="1.10.287.260">
    <property type="match status" value="1"/>
</dbReference>
<name>W3XAW5_PESFW</name>
<dbReference type="GO" id="GO:0001018">
    <property type="term" value="F:mitochondrial promoter sequence-specific DNA binding"/>
    <property type="evidence" value="ECO:0007669"/>
    <property type="project" value="TreeGrafter"/>
</dbReference>
<reference evidence="16" key="1">
    <citation type="journal article" date="2015" name="BMC Genomics">
        <title>Genomic and transcriptomic analysis of the endophytic fungus Pestalotiopsis fici reveals its lifestyle and high potential for synthesis of natural products.</title>
        <authorList>
            <person name="Wang X."/>
            <person name="Zhang X."/>
            <person name="Liu L."/>
            <person name="Xiang M."/>
            <person name="Wang W."/>
            <person name="Sun X."/>
            <person name="Che Y."/>
            <person name="Guo L."/>
            <person name="Liu G."/>
            <person name="Guo L."/>
            <person name="Wang C."/>
            <person name="Yin W.B."/>
            <person name="Stadler M."/>
            <person name="Zhang X."/>
            <person name="Liu X."/>
        </authorList>
    </citation>
    <scope>NUCLEOTIDE SEQUENCE [LARGE SCALE GENOMIC DNA]</scope>
    <source>
        <strain evidence="16">W106-1 / CGMCC3.15140</strain>
    </source>
</reference>
<dbReference type="SUPFAM" id="SSF56672">
    <property type="entry name" value="DNA/RNA polymerases"/>
    <property type="match status" value="1"/>
</dbReference>
<evidence type="ECO:0000256" key="2">
    <source>
        <dbReference type="ARBA" id="ARBA00004173"/>
    </source>
</evidence>
<dbReference type="Gene3D" id="1.10.1320.10">
    <property type="entry name" value="DNA-directed RNA polymerase, N-terminal domain"/>
    <property type="match status" value="1"/>
</dbReference>
<dbReference type="InterPro" id="IPR043502">
    <property type="entry name" value="DNA/RNA_pol_sf"/>
</dbReference>
<dbReference type="eggNOG" id="KOG1038">
    <property type="taxonomic scope" value="Eukaryota"/>
</dbReference>
<dbReference type="InterPro" id="IPR029262">
    <property type="entry name" value="RPOL_N"/>
</dbReference>
<evidence type="ECO:0000256" key="13">
    <source>
        <dbReference type="SAM" id="MobiDB-lite"/>
    </source>
</evidence>
<dbReference type="FunFam" id="1.10.287.280:FF:000001">
    <property type="entry name" value="DNA-directed RNA polymerase"/>
    <property type="match status" value="1"/>
</dbReference>
<evidence type="ECO:0000256" key="1">
    <source>
        <dbReference type="ARBA" id="ARBA00004026"/>
    </source>
</evidence>
<evidence type="ECO:0000256" key="12">
    <source>
        <dbReference type="RuleBase" id="RU003805"/>
    </source>
</evidence>
<keyword evidence="7 12" id="KW-0548">Nucleotidyltransferase</keyword>
<dbReference type="Pfam" id="PF00940">
    <property type="entry name" value="RNA_pol"/>
    <property type="match status" value="1"/>
</dbReference>
<comment type="function">
    <text evidence="1 12">DNA-dependent RNA polymerase catalyzes the transcription of DNA into RNA using the four ribonucleoside triphosphates as substrates.</text>
</comment>
<dbReference type="GO" id="GO:0034245">
    <property type="term" value="C:mitochondrial DNA-directed RNA polymerase complex"/>
    <property type="evidence" value="ECO:0007669"/>
    <property type="project" value="TreeGrafter"/>
</dbReference>
<dbReference type="Proteomes" id="UP000030651">
    <property type="component" value="Unassembled WGS sequence"/>
</dbReference>
<keyword evidence="5 12" id="KW-0240">DNA-directed RNA polymerase</keyword>
<dbReference type="EMBL" id="KI912111">
    <property type="protein sequence ID" value="ETS83190.1"/>
    <property type="molecule type" value="Genomic_DNA"/>
</dbReference>
<evidence type="ECO:0000256" key="4">
    <source>
        <dbReference type="ARBA" id="ARBA00012418"/>
    </source>
</evidence>
<evidence type="ECO:0000259" key="14">
    <source>
        <dbReference type="SMART" id="SM01311"/>
    </source>
</evidence>
<dbReference type="PANTHER" id="PTHR10102">
    <property type="entry name" value="DNA-DIRECTED RNA POLYMERASE, MITOCHONDRIAL"/>
    <property type="match status" value="1"/>
</dbReference>
<feature type="region of interest" description="Disordered" evidence="13">
    <location>
        <begin position="293"/>
        <end position="314"/>
    </location>
</feature>
<evidence type="ECO:0000256" key="3">
    <source>
        <dbReference type="ARBA" id="ARBA00009493"/>
    </source>
</evidence>
<gene>
    <name evidence="15" type="ORF">PFICI_05066</name>
</gene>
<sequence>MFIRPSAQRSLSLPRISTFRRPQVISTSSLCRSVAGAGASSQRLLVTRPDLLPWQRRSERVSHGTQHDRSLATAIDDAHAQEDLPFNIPAYAQSPQPQRNLAPYELRHFDPSNPIIVKHELEPPARLRTTGQGIPGDIETMLSVFHACLQVSHLDRAALVLKRFEEYDLLPGHELIKLHNKYLAANIERFYSQPNIKWAESMQSWYETQIRAKGLPQTPKTIAYMLKISLLSGQDSERLERRIDRYMGMVPGDLGWKVYQYSDILSDQDLAKITSLCTVHKYSPDEWVIEGDESPESQLATEASSQDASAAADAASAVDPEGEVLAVKQKGLGLKTLRHVLSFFSDIRGVDISKLPLAEQREIQARMEKDCVDAAIHRWREEHQALMKMGKNTSLSTNALNSQLYDWQCALETRIKEEMKLMDIAEAQPTKSSDDLDKILIAPFLRQSNPARLAAVTILSILNSTASADSDNGPTIAIAVSALAKAVEEDVRLQRNHEARKLRKTRRRFLHREAAEHEQAASSSPETTPPDSTSPENSVIKHVEEAIQNADHWPVVIKTKIGAFLTLALIETATVTVTREHPDTKELVSQVQPSFAKSTIFKKGKRVGMIMPNKYLTELMKKEPRADFLARHLPMLVEPEPWSKFDKGGFLEFPTSIIRIKNGEKDQKVYTEAAIKRGDLDQVCKGLDVLGRTAWRINRSVFGVMLEAWNSGEAIANFPPLHPSIPLPPEPEYSDDPLARKVWIAQVKAIENEKAGLHSERCFINFQMEIANSFKDQTFYFPHNMDFRGRAYPIPTYLNHMGADNTRGMLLFAEGKELGESGLRWLKVQISNVAGFDKASISEREAFAMEHMAEIIDSATNPLSGGRWWLKAEDPWQCLAACFEFKAAMELPDPTKHVSALPIQQDGTCNGLQHYAALGGDRWGAQQVNLMPGDRPADVYSAVADLVKESIKEDVKKDNQLGKIMDGKITRKVVKQTVMTNVYGVTFIGARAQVHKQIEAAHPNIEAETGMPSMLLASYVASKIFKALSTMFSGAHDIQYWLAECAGRVCRAISPEQLDNLAALTEAQNAEAVAGEPITKKKAKALKVVNKNSTKNFLASDLMSHWKSTIVWTTPLRLPVVQPYRRGGTRTIPTALQDLNLVIPERSDPVNRRKQLQAFPPNFIHSLDATHMLLSALECDAMGLTFAAVHDSFWTHAADVDVMNKVLRDSFIRIHSENVIERLASEFEARYKGSLYLTKLEIGNAAEKEIVALRQELRLSAQDEVLMERERLRLLKSSDPEEVQRGQQMRTPASIYIEHNGTAASVSKGEIDEVGLGNVPSPDEMAKSALEDKPTTTHRKLLDFKIDNPKEVETLLSTSGFENVISKSRSSNTSIYSSVMGIWLPLKFPEVPKKGDFDVKQLKDSQYFFS</sequence>
<comment type="catalytic activity">
    <reaction evidence="11 12">
        <text>RNA(n) + a ribonucleoside 5'-triphosphate = RNA(n+1) + diphosphate</text>
        <dbReference type="Rhea" id="RHEA:21248"/>
        <dbReference type="Rhea" id="RHEA-COMP:14527"/>
        <dbReference type="Rhea" id="RHEA-COMP:17342"/>
        <dbReference type="ChEBI" id="CHEBI:33019"/>
        <dbReference type="ChEBI" id="CHEBI:61557"/>
        <dbReference type="ChEBI" id="CHEBI:140395"/>
        <dbReference type="EC" id="2.7.7.6"/>
    </reaction>
</comment>
<dbReference type="GO" id="GO:0006390">
    <property type="term" value="P:mitochondrial transcription"/>
    <property type="evidence" value="ECO:0007669"/>
    <property type="project" value="TreeGrafter"/>
</dbReference>
<dbReference type="PANTHER" id="PTHR10102:SF0">
    <property type="entry name" value="DNA-DIRECTED RNA POLYMERASE, MITOCHONDRIAL"/>
    <property type="match status" value="1"/>
</dbReference>
<feature type="region of interest" description="Disordered" evidence="13">
    <location>
        <begin position="513"/>
        <end position="537"/>
    </location>
</feature>
<evidence type="ECO:0000256" key="9">
    <source>
        <dbReference type="ARBA" id="ARBA00023128"/>
    </source>
</evidence>
<dbReference type="InterPro" id="IPR002092">
    <property type="entry name" value="DNA-dir_Rpol_phage-type"/>
</dbReference>
<dbReference type="GeneID" id="19270079"/>
<evidence type="ECO:0000313" key="15">
    <source>
        <dbReference type="EMBL" id="ETS83190.1"/>
    </source>
</evidence>